<keyword evidence="2" id="KW-1185">Reference proteome</keyword>
<dbReference type="WBParaSite" id="MCOS_0000700701-mRNA-1">
    <property type="protein sequence ID" value="MCOS_0000700701-mRNA-1"/>
    <property type="gene ID" value="MCOS_0000700701"/>
</dbReference>
<proteinExistence type="predicted"/>
<sequence length="79" mass="9355">MKNGKGKFIFHRTNQIMEGVWIDDVAKMSSLIDLEPRRQPTKSTYPIPPLKLEAADDVWRDAVEENMQILRRKYPQHFK</sequence>
<dbReference type="Proteomes" id="UP000267029">
    <property type="component" value="Unassembled WGS sequence"/>
</dbReference>
<name>A0A0R3UI00_MESCO</name>
<dbReference type="AlphaFoldDB" id="A0A0R3UI00"/>
<organism evidence="3">
    <name type="scientific">Mesocestoides corti</name>
    <name type="common">Flatworm</name>
    <dbReference type="NCBI Taxonomy" id="53468"/>
    <lineage>
        <taxon>Eukaryota</taxon>
        <taxon>Metazoa</taxon>
        <taxon>Spiralia</taxon>
        <taxon>Lophotrochozoa</taxon>
        <taxon>Platyhelminthes</taxon>
        <taxon>Cestoda</taxon>
        <taxon>Eucestoda</taxon>
        <taxon>Cyclophyllidea</taxon>
        <taxon>Mesocestoididae</taxon>
        <taxon>Mesocestoides</taxon>
    </lineage>
</organism>
<evidence type="ECO:0000313" key="1">
    <source>
        <dbReference type="EMBL" id="VDD81005.1"/>
    </source>
</evidence>
<evidence type="ECO:0000313" key="2">
    <source>
        <dbReference type="Proteomes" id="UP000267029"/>
    </source>
</evidence>
<gene>
    <name evidence="1" type="ORF">MCOS_LOCUS7008</name>
</gene>
<reference evidence="1 2" key="2">
    <citation type="submission" date="2018-10" db="EMBL/GenBank/DDBJ databases">
        <authorList>
            <consortium name="Pathogen Informatics"/>
        </authorList>
    </citation>
    <scope>NUCLEOTIDE SEQUENCE [LARGE SCALE GENOMIC DNA]</scope>
</reference>
<dbReference type="OrthoDB" id="270720at2759"/>
<accession>A0A0R3UI00</accession>
<evidence type="ECO:0000313" key="3">
    <source>
        <dbReference type="WBParaSite" id="MCOS_0000700701-mRNA-1"/>
    </source>
</evidence>
<protein>
    <submittedName>
        <fullName evidence="3">Transcriptional regulator</fullName>
    </submittedName>
</protein>
<dbReference type="EMBL" id="UXSR01005317">
    <property type="protein sequence ID" value="VDD81005.1"/>
    <property type="molecule type" value="Genomic_DNA"/>
</dbReference>
<reference evidence="3" key="1">
    <citation type="submission" date="2017-02" db="UniProtKB">
        <authorList>
            <consortium name="WormBaseParasite"/>
        </authorList>
    </citation>
    <scope>IDENTIFICATION</scope>
</reference>